<evidence type="ECO:0000256" key="1">
    <source>
        <dbReference type="SAM" id="MobiDB-lite"/>
    </source>
</evidence>
<feature type="compositionally biased region" description="Basic and acidic residues" evidence="1">
    <location>
        <begin position="215"/>
        <end position="228"/>
    </location>
</feature>
<dbReference type="EMBL" id="CP003360">
    <property type="protein sequence ID" value="AFM26084.1"/>
    <property type="molecule type" value="Genomic_DNA"/>
</dbReference>
<dbReference type="OrthoDB" id="5415027at2"/>
<evidence type="ECO:0008006" key="4">
    <source>
        <dbReference type="Google" id="ProtNLM"/>
    </source>
</evidence>
<proteinExistence type="predicted"/>
<feature type="compositionally biased region" description="Basic and acidic residues" evidence="1">
    <location>
        <begin position="299"/>
        <end position="313"/>
    </location>
</feature>
<dbReference type="AlphaFoldDB" id="I4C943"/>
<feature type="region of interest" description="Disordered" evidence="1">
    <location>
        <begin position="192"/>
        <end position="229"/>
    </location>
</feature>
<dbReference type="Gene3D" id="3.90.1530.10">
    <property type="entry name" value="Conserved hypothetical protein from pyrococcus furiosus pfu- 392566-001, ParB domain"/>
    <property type="match status" value="1"/>
</dbReference>
<feature type="region of interest" description="Disordered" evidence="1">
    <location>
        <begin position="119"/>
        <end position="146"/>
    </location>
</feature>
<reference evidence="3" key="1">
    <citation type="submission" date="2012-06" db="EMBL/GenBank/DDBJ databases">
        <title>Complete sequence of chromosome of Desulfomonile tiedjei DSM 6799.</title>
        <authorList>
            <person name="Lucas S."/>
            <person name="Copeland A."/>
            <person name="Lapidus A."/>
            <person name="Glavina del Rio T."/>
            <person name="Dalin E."/>
            <person name="Tice H."/>
            <person name="Bruce D."/>
            <person name="Goodwin L."/>
            <person name="Pitluck S."/>
            <person name="Peters L."/>
            <person name="Ovchinnikova G."/>
            <person name="Zeytun A."/>
            <person name="Lu M."/>
            <person name="Kyrpides N."/>
            <person name="Mavromatis K."/>
            <person name="Ivanova N."/>
            <person name="Brettin T."/>
            <person name="Detter J.C."/>
            <person name="Han C."/>
            <person name="Larimer F."/>
            <person name="Land M."/>
            <person name="Hauser L."/>
            <person name="Markowitz V."/>
            <person name="Cheng J.-F."/>
            <person name="Hugenholtz P."/>
            <person name="Woyke T."/>
            <person name="Wu D."/>
            <person name="Spring S."/>
            <person name="Schroeder M."/>
            <person name="Brambilla E."/>
            <person name="Klenk H.-P."/>
            <person name="Eisen J.A."/>
        </authorList>
    </citation>
    <scope>NUCLEOTIDE SEQUENCE [LARGE SCALE GENOMIC DNA]</scope>
    <source>
        <strain evidence="3">ATCC 49306 / DSM 6799 / DCB-1</strain>
    </source>
</reference>
<feature type="region of interest" description="Disordered" evidence="1">
    <location>
        <begin position="272"/>
        <end position="337"/>
    </location>
</feature>
<sequence length="337" mass="37917">MATKKIEDIKTHPLFEGLFTINDDLLARIEQNMREENYDDSQPIILATWEGQEEPVCIDGHTRLKAATNAEIEKVSVYSYQFETEEDAFEYALRLQGNRRNLTDGDLIHCIERLHERKPRGGDRKNVGVAESAPQSCGSRDGRSAGAKRTADLLNISSRKVEQALTVINKGLPEIREAVLRNEISINKAYQKTQNQRKQLEAELSTENSDDMAIDESREVEQGAKDTKSAAMVPVPIPLELVGALQELGGLVEDHASEAIKRYLESFTNECEQTGTGEAPDEDDEEYFNPAEYDDENGDTVKKPQDEKEHDESRDDNDEYLLVDSNGHVVDDDDETD</sequence>
<feature type="compositionally biased region" description="Acidic residues" evidence="1">
    <location>
        <begin position="279"/>
        <end position="298"/>
    </location>
</feature>
<protein>
    <recommendedName>
        <fullName evidence="4">ParB/Sulfiredoxin domain-containing protein</fullName>
    </recommendedName>
</protein>
<dbReference type="KEGG" id="dti:Desti_3432"/>
<dbReference type="eggNOG" id="COG1475">
    <property type="taxonomic scope" value="Bacteria"/>
</dbReference>
<evidence type="ECO:0000313" key="2">
    <source>
        <dbReference type="EMBL" id="AFM26084.1"/>
    </source>
</evidence>
<accession>I4C943</accession>
<dbReference type="InterPro" id="IPR036086">
    <property type="entry name" value="ParB/Sulfiredoxin_sf"/>
</dbReference>
<name>I4C943_DESTA</name>
<dbReference type="HOGENOM" id="CLU_823169_0_0_7"/>
<gene>
    <name evidence="2" type="ordered locus">Desti_3432</name>
</gene>
<organism evidence="2 3">
    <name type="scientific">Desulfomonile tiedjei (strain ATCC 49306 / DSM 6799 / DCB-1)</name>
    <dbReference type="NCBI Taxonomy" id="706587"/>
    <lineage>
        <taxon>Bacteria</taxon>
        <taxon>Pseudomonadati</taxon>
        <taxon>Thermodesulfobacteriota</taxon>
        <taxon>Desulfomonilia</taxon>
        <taxon>Desulfomonilales</taxon>
        <taxon>Desulfomonilaceae</taxon>
        <taxon>Desulfomonile</taxon>
    </lineage>
</organism>
<dbReference type="STRING" id="706587.Desti_3432"/>
<evidence type="ECO:0000313" key="3">
    <source>
        <dbReference type="Proteomes" id="UP000006055"/>
    </source>
</evidence>
<dbReference type="Proteomes" id="UP000006055">
    <property type="component" value="Chromosome"/>
</dbReference>
<dbReference type="SUPFAM" id="SSF110849">
    <property type="entry name" value="ParB/Sulfiredoxin"/>
    <property type="match status" value="1"/>
</dbReference>
<dbReference type="RefSeq" id="WP_014811218.1">
    <property type="nucleotide sequence ID" value="NC_018025.1"/>
</dbReference>
<keyword evidence="3" id="KW-1185">Reference proteome</keyword>